<organism evidence="3 4">
    <name type="scientific">Hydnomerulius pinastri MD-312</name>
    <dbReference type="NCBI Taxonomy" id="994086"/>
    <lineage>
        <taxon>Eukaryota</taxon>
        <taxon>Fungi</taxon>
        <taxon>Dikarya</taxon>
        <taxon>Basidiomycota</taxon>
        <taxon>Agaricomycotina</taxon>
        <taxon>Agaricomycetes</taxon>
        <taxon>Agaricomycetidae</taxon>
        <taxon>Boletales</taxon>
        <taxon>Boletales incertae sedis</taxon>
        <taxon>Leucogyrophana</taxon>
    </lineage>
</organism>
<protein>
    <recommendedName>
        <fullName evidence="2">Heterokaryon incompatibility domain-containing protein</fullName>
    </recommendedName>
</protein>
<dbReference type="AlphaFoldDB" id="A0A0C9V2Y6"/>
<name>A0A0C9V2Y6_9AGAM</name>
<dbReference type="InterPro" id="IPR010730">
    <property type="entry name" value="HET"/>
</dbReference>
<keyword evidence="4" id="KW-1185">Reference proteome</keyword>
<sequence length="799" mass="88926">MCLAAVMGVRHVLKASKERLQRVCSSLYCGGKAVSAAAANGDGEQGHSQDHKASEGHGVNTEQLGLADNHFSHVELAVVPNATEQDGSPDAVVTGQSANLNAADARALLAFLPSEAQLDERPLDYVPPTSSKEEDAPSASCVGDTESQNRSLVCTKCWEHFYAGPHILQPFISKSNIEYTTSLAELERSANICSMCRFFLESIQLRQKFTHNYLEIGGPSEQVLLKVSTGTRTKYPNSETAWLALHCNDELRVGTFVVCSDDPTTASYIRRRDINFNVGSEASYQLAKTWLRECTEGHEECPKYAQRPLPTRVLDVTPIGDSRQQIRLCIPNEKVAAYTALSYCWGGPQSFSTQVSTLDAHLNGIDMHQLPSTIRDAVTVTRGLGLQFLWIDAFCIIQDDDLDKQKEIARMGEIYQHAYCTIIAECAARASDGFLHERQEPPDCAQYRLPYVVPDGGVGTMLLRSQEAYGYDPLDEPLNARGWTLQERLLPPRQLLYTSQRLRWKCQTREDIDGGVTFNMYYEPYLYSMARVLDVASGKTPAPDLANGMIDPWNPWTFWKRVVMEFSRRLCTDPADRVRAIGGIAKEFQRVWGAQSRYLAGHPECHLFESLGWRVDPFKMVHARRSGYRAPSWSWMAAEGEVRYDEESKWSRRAVTVVECAVTPRSSFAPFGDISSGVLKLYGRVREARWVSRGQGPYNIGFISGLEFLARPIDDGYTVSAFPDSADDGARGAVWCLVTSASRNSACGLVLDVVEAEERCFRRVGYFEVSHPWGYGLGVVGGDPEFDATSDRDQVITIV</sequence>
<dbReference type="HOGENOM" id="CLU_002639_6_3_1"/>
<evidence type="ECO:0000256" key="1">
    <source>
        <dbReference type="SAM" id="MobiDB-lite"/>
    </source>
</evidence>
<dbReference type="Proteomes" id="UP000053820">
    <property type="component" value="Unassembled WGS sequence"/>
</dbReference>
<gene>
    <name evidence="3" type="ORF">HYDPIDRAFT_140379</name>
</gene>
<dbReference type="EMBL" id="KN839883">
    <property type="protein sequence ID" value="KIJ59624.1"/>
    <property type="molecule type" value="Genomic_DNA"/>
</dbReference>
<reference evidence="3 4" key="1">
    <citation type="submission" date="2014-04" db="EMBL/GenBank/DDBJ databases">
        <title>Evolutionary Origins and Diversification of the Mycorrhizal Mutualists.</title>
        <authorList>
            <consortium name="DOE Joint Genome Institute"/>
            <consortium name="Mycorrhizal Genomics Consortium"/>
            <person name="Kohler A."/>
            <person name="Kuo A."/>
            <person name="Nagy L.G."/>
            <person name="Floudas D."/>
            <person name="Copeland A."/>
            <person name="Barry K.W."/>
            <person name="Cichocki N."/>
            <person name="Veneault-Fourrey C."/>
            <person name="LaButti K."/>
            <person name="Lindquist E.A."/>
            <person name="Lipzen A."/>
            <person name="Lundell T."/>
            <person name="Morin E."/>
            <person name="Murat C."/>
            <person name="Riley R."/>
            <person name="Ohm R."/>
            <person name="Sun H."/>
            <person name="Tunlid A."/>
            <person name="Henrissat B."/>
            <person name="Grigoriev I.V."/>
            <person name="Hibbett D.S."/>
            <person name="Martin F."/>
        </authorList>
    </citation>
    <scope>NUCLEOTIDE SEQUENCE [LARGE SCALE GENOMIC DNA]</scope>
    <source>
        <strain evidence="3 4">MD-312</strain>
    </source>
</reference>
<feature type="region of interest" description="Disordered" evidence="1">
    <location>
        <begin position="125"/>
        <end position="144"/>
    </location>
</feature>
<evidence type="ECO:0000313" key="3">
    <source>
        <dbReference type="EMBL" id="KIJ59624.1"/>
    </source>
</evidence>
<evidence type="ECO:0000259" key="2">
    <source>
        <dbReference type="Pfam" id="PF06985"/>
    </source>
</evidence>
<dbReference type="Pfam" id="PF06985">
    <property type="entry name" value="HET"/>
    <property type="match status" value="1"/>
</dbReference>
<evidence type="ECO:0000313" key="4">
    <source>
        <dbReference type="Proteomes" id="UP000053820"/>
    </source>
</evidence>
<dbReference type="OrthoDB" id="5125733at2759"/>
<proteinExistence type="predicted"/>
<feature type="domain" description="Heterokaryon incompatibility" evidence="2">
    <location>
        <begin position="338"/>
        <end position="487"/>
    </location>
</feature>
<dbReference type="PANTHER" id="PTHR33112">
    <property type="entry name" value="DOMAIN PROTEIN, PUTATIVE-RELATED"/>
    <property type="match status" value="1"/>
</dbReference>
<accession>A0A0C9V2Y6</accession>
<dbReference type="PANTHER" id="PTHR33112:SF16">
    <property type="entry name" value="HETEROKARYON INCOMPATIBILITY DOMAIN-CONTAINING PROTEIN"/>
    <property type="match status" value="1"/>
</dbReference>